<feature type="domain" description="Bacterial Ig" evidence="2">
    <location>
        <begin position="586"/>
        <end position="665"/>
    </location>
</feature>
<dbReference type="InterPro" id="IPR013783">
    <property type="entry name" value="Ig-like_fold"/>
</dbReference>
<feature type="compositionally biased region" description="Low complexity" evidence="1">
    <location>
        <begin position="150"/>
        <end position="161"/>
    </location>
</feature>
<feature type="region of interest" description="Disordered" evidence="1">
    <location>
        <begin position="145"/>
        <end position="209"/>
    </location>
</feature>
<dbReference type="Proteomes" id="UP000067698">
    <property type="component" value="Chromosome"/>
</dbReference>
<name>A0AAC8WZH6_9LACT</name>
<feature type="compositionally biased region" description="Acidic residues" evidence="1">
    <location>
        <begin position="195"/>
        <end position="209"/>
    </location>
</feature>
<feature type="compositionally biased region" description="Polar residues" evidence="1">
    <location>
        <begin position="162"/>
        <end position="181"/>
    </location>
</feature>
<protein>
    <recommendedName>
        <fullName evidence="2">Bacterial Ig domain-containing protein</fullName>
    </recommendedName>
</protein>
<sequence>MFKKIKILYIISICLIFFQFQNNIMTIKADESLLTWENMSSNSDSNTTNGKISITNKSEDYSSSTITLPNDVQADLTDLPDGITFDSKQNSFLIDWSKVQSKSSTMELTIQILETSNSSYLVSIQSTLNNGETINDKLIIELTDDTTYPENENTSIESSNNPDSLSLIQNVTPSSDGSGPESTVHENETSQTDSQIEESSELIESESEENTIQTFAITTRASSVSVNTWLQFEDALANSNISTININNDISAPSLNRSGSLSINGDKIINAQNHILNFYARRFNIQNFSVYFNEAKVQVNQNHLLLSNENDSLFYSPVGGKLTINNVSFDGTQNGQVARVPNGEIIIQGKSYFEFKGPYEVFEANGITFESNSIFEAHNNEERLLNSNLRELINLYGDATINIEDGAQVMFALKDRMNIINNLDNARTTINIAPNAKVSVIAGNVDTNDGQPLINLQGGGSSINIAEGATLDIRNNRTQKPGALISMNGSINFNSSSKKIEYWNQGASIDTNITSGQNYIKFPRVYDGIMSLSGSIINNISVNSSSSLSKSDNSALNEIQISNLLLKKPTNEIKRLLISSAESIEQPNINRLTDTDVKLSGTTYPGFQVKATDGQDVWTTIADSTSGKFELDLGTFAPYKVGSKINVIVTDGYGAQSEPLEVTVAGNRLSFNAPSTLEFQQVAVKDEQMTIQRTNPNWQIKVINTKEYNPEAPWKLTARASEPLKTQDGHTLRNALVFKKDTNTYNIEAQTQLIYQQDENDPQEKNVFWTADQGLLLELNPIAQDVAYYKPYTTTIEWTLTDAP</sequence>
<dbReference type="RefSeq" id="WP_026466357.1">
    <property type="nucleotide sequence ID" value="NZ_CP014162.1"/>
</dbReference>
<evidence type="ECO:0000256" key="1">
    <source>
        <dbReference type="SAM" id="MobiDB-lite"/>
    </source>
</evidence>
<dbReference type="InterPro" id="IPR046776">
    <property type="entry name" value="Pectate_lyase_5"/>
</dbReference>
<dbReference type="Pfam" id="PF20585">
    <property type="entry name" value="Pectate_lyase_5"/>
    <property type="match status" value="1"/>
</dbReference>
<dbReference type="Gene3D" id="2.60.40.10">
    <property type="entry name" value="Immunoglobulins"/>
    <property type="match status" value="1"/>
</dbReference>
<gene>
    <name evidence="3" type="ORF">AWM74_01640</name>
</gene>
<dbReference type="AlphaFoldDB" id="A0AAC8WZH6"/>
<organism evidence="3 4">
    <name type="scientific">Aerococcus urinaeequi</name>
    <dbReference type="NCBI Taxonomy" id="51665"/>
    <lineage>
        <taxon>Bacteria</taxon>
        <taxon>Bacillati</taxon>
        <taxon>Bacillota</taxon>
        <taxon>Bacilli</taxon>
        <taxon>Lactobacillales</taxon>
        <taxon>Aerococcaceae</taxon>
        <taxon>Aerococcus</taxon>
    </lineage>
</organism>
<reference evidence="4" key="2">
    <citation type="submission" date="2016-01" db="EMBL/GenBank/DDBJ databases">
        <title>Six Aerococcus type strain genome sequencing and assembly using PacBio and Illumina Hiseq.</title>
        <authorList>
            <person name="Carkaci D."/>
            <person name="Dargis R."/>
            <person name="Nielsen X.C."/>
            <person name="Skovgaard O."/>
            <person name="Fuursted K."/>
            <person name="Christensen J.J."/>
        </authorList>
    </citation>
    <scope>NUCLEOTIDE SEQUENCE [LARGE SCALE GENOMIC DNA]</scope>
    <source>
        <strain evidence="4">CCUG28094</strain>
    </source>
</reference>
<evidence type="ECO:0000313" key="3">
    <source>
        <dbReference type="EMBL" id="AMB97015.1"/>
    </source>
</evidence>
<evidence type="ECO:0000259" key="2">
    <source>
        <dbReference type="Pfam" id="PF17936"/>
    </source>
</evidence>
<reference evidence="3 4" key="1">
    <citation type="journal article" date="2016" name="Genome Announc.">
        <title>Complete Genome Sequences of Aerococcus christensenii CCUG 28831T, Aerococcus sanguinicola CCUG 43001T, Aerococcus urinae CCUG 36881T, Aerococcus urinaeequi CCUG 28094T, Aerococcus urinaehominis CCUG 42038 BT, and Aerococcus viridans CCUG 4311T.</title>
        <authorList>
            <person name="Carkaci D."/>
            <person name="Dargis R."/>
            <person name="Nielsen X.C."/>
            <person name="Skovgaard O."/>
            <person name="Fuursted K."/>
            <person name="Christensen J.J."/>
        </authorList>
    </citation>
    <scope>NUCLEOTIDE SEQUENCE [LARGE SCALE GENOMIC DNA]</scope>
    <source>
        <strain evidence="3 4">CCUG28094</strain>
    </source>
</reference>
<evidence type="ECO:0000313" key="4">
    <source>
        <dbReference type="Proteomes" id="UP000067698"/>
    </source>
</evidence>
<dbReference type="GeneID" id="92866250"/>
<proteinExistence type="predicted"/>
<dbReference type="EMBL" id="CP014162">
    <property type="protein sequence ID" value="AMB97015.1"/>
    <property type="molecule type" value="Genomic_DNA"/>
</dbReference>
<dbReference type="Pfam" id="PF17936">
    <property type="entry name" value="Big_6"/>
    <property type="match status" value="1"/>
</dbReference>
<accession>A0AAC8WZH6</accession>
<dbReference type="InterPro" id="IPR041498">
    <property type="entry name" value="Big_6"/>
</dbReference>